<evidence type="ECO:0000256" key="1">
    <source>
        <dbReference type="SAM" id="SignalP"/>
    </source>
</evidence>
<keyword evidence="1" id="KW-0732">Signal</keyword>
<proteinExistence type="predicted"/>
<organism evidence="2 3">
    <name type="scientific">Heterorhabditis bacteriophora</name>
    <name type="common">Entomopathogenic nematode worm</name>
    <dbReference type="NCBI Taxonomy" id="37862"/>
    <lineage>
        <taxon>Eukaryota</taxon>
        <taxon>Metazoa</taxon>
        <taxon>Ecdysozoa</taxon>
        <taxon>Nematoda</taxon>
        <taxon>Chromadorea</taxon>
        <taxon>Rhabditida</taxon>
        <taxon>Rhabditina</taxon>
        <taxon>Rhabditomorpha</taxon>
        <taxon>Strongyloidea</taxon>
        <taxon>Heterorhabditidae</taxon>
        <taxon>Heterorhabditis</taxon>
    </lineage>
</organism>
<dbReference type="GO" id="GO:0003676">
    <property type="term" value="F:nucleic acid binding"/>
    <property type="evidence" value="ECO:0007669"/>
    <property type="project" value="InterPro"/>
</dbReference>
<sequence length="120" mass="13983">MWGIKLLWILFLLIQITNSIQSVEDITYLNRLQSKAPLVFVEENVRIDVKYYQVGILLKAVVPWTSKHFGSQNWTLQQDCLPVHEAKTTVEPCRQKIPDFLGKDIWRSNPLDLNPMDFAI</sequence>
<protein>
    <submittedName>
        <fullName evidence="3">GPI transamidase component PIG-S</fullName>
    </submittedName>
</protein>
<evidence type="ECO:0000313" key="2">
    <source>
        <dbReference type="Proteomes" id="UP000095283"/>
    </source>
</evidence>
<evidence type="ECO:0000313" key="3">
    <source>
        <dbReference type="WBParaSite" id="Hba_13879"/>
    </source>
</evidence>
<dbReference type="Proteomes" id="UP000095283">
    <property type="component" value="Unplaced"/>
</dbReference>
<feature type="signal peptide" evidence="1">
    <location>
        <begin position="1"/>
        <end position="19"/>
    </location>
</feature>
<feature type="chain" id="PRO_5009311029" evidence="1">
    <location>
        <begin position="20"/>
        <end position="120"/>
    </location>
</feature>
<accession>A0A1I7X8H2</accession>
<dbReference type="AlphaFoldDB" id="A0A1I7X8H2"/>
<name>A0A1I7X8H2_HETBA</name>
<dbReference type="WBParaSite" id="Hba_13879">
    <property type="protein sequence ID" value="Hba_13879"/>
    <property type="gene ID" value="Hba_13879"/>
</dbReference>
<reference evidence="3" key="1">
    <citation type="submission" date="2016-11" db="UniProtKB">
        <authorList>
            <consortium name="WormBaseParasite"/>
        </authorList>
    </citation>
    <scope>IDENTIFICATION</scope>
</reference>
<dbReference type="InterPro" id="IPR036397">
    <property type="entry name" value="RNaseH_sf"/>
</dbReference>
<dbReference type="Gene3D" id="3.30.420.10">
    <property type="entry name" value="Ribonuclease H-like superfamily/Ribonuclease H"/>
    <property type="match status" value="1"/>
</dbReference>
<keyword evidence="2" id="KW-1185">Reference proteome</keyword>